<evidence type="ECO:0000256" key="1">
    <source>
        <dbReference type="ARBA" id="ARBA00001554"/>
    </source>
</evidence>
<dbReference type="SUPFAM" id="SSF55248">
    <property type="entry name" value="PCD-like"/>
    <property type="match status" value="1"/>
</dbReference>
<dbReference type="InterPro" id="IPR001533">
    <property type="entry name" value="Pterin_deHydtase"/>
</dbReference>
<comment type="similarity">
    <text evidence="2">Belongs to the pterin-4-alpha-carbinolamine dehydratase family.</text>
</comment>
<name>A0A381VHM8_9ZZZZ</name>
<organism evidence="5">
    <name type="scientific">marine metagenome</name>
    <dbReference type="NCBI Taxonomy" id="408172"/>
    <lineage>
        <taxon>unclassified sequences</taxon>
        <taxon>metagenomes</taxon>
        <taxon>ecological metagenomes</taxon>
    </lineage>
</organism>
<protein>
    <recommendedName>
        <fullName evidence="3">4a-hydroxytetrahydrobiopterin dehydratase</fullName>
        <ecNumber evidence="3">4.2.1.96</ecNumber>
    </recommendedName>
</protein>
<gene>
    <name evidence="5" type="ORF">METZ01_LOCUS92568</name>
</gene>
<comment type="catalytic activity">
    <reaction evidence="1">
        <text>(4aS,6R)-4a-hydroxy-L-erythro-5,6,7,8-tetrahydrobiopterin = (6R)-L-erythro-6,7-dihydrobiopterin + H2O</text>
        <dbReference type="Rhea" id="RHEA:11920"/>
        <dbReference type="ChEBI" id="CHEBI:15377"/>
        <dbReference type="ChEBI" id="CHEBI:15642"/>
        <dbReference type="ChEBI" id="CHEBI:43120"/>
        <dbReference type="EC" id="4.2.1.96"/>
    </reaction>
</comment>
<dbReference type="GO" id="GO:0008124">
    <property type="term" value="F:4-alpha-hydroxytetrahydrobiopterin dehydratase activity"/>
    <property type="evidence" value="ECO:0007669"/>
    <property type="project" value="UniProtKB-EC"/>
</dbReference>
<dbReference type="EMBL" id="UINC01008838">
    <property type="protein sequence ID" value="SVA39714.1"/>
    <property type="molecule type" value="Genomic_DNA"/>
</dbReference>
<dbReference type="CDD" id="cd00488">
    <property type="entry name" value="PCD_DCoH"/>
    <property type="match status" value="1"/>
</dbReference>
<evidence type="ECO:0000313" key="5">
    <source>
        <dbReference type="EMBL" id="SVA39714.1"/>
    </source>
</evidence>
<dbReference type="Pfam" id="PF01329">
    <property type="entry name" value="Pterin_4a"/>
    <property type="match status" value="1"/>
</dbReference>
<sequence length="58" mass="6366">MDGIKFVNKLADKAEAANHHPDLVVGWCRVEVVFTSHDQGGVTEKCLQMAIETDAVKL</sequence>
<evidence type="ECO:0000256" key="2">
    <source>
        <dbReference type="ARBA" id="ARBA00006472"/>
    </source>
</evidence>
<accession>A0A381VHM8</accession>
<dbReference type="EC" id="4.2.1.96" evidence="3"/>
<evidence type="ECO:0000256" key="4">
    <source>
        <dbReference type="ARBA" id="ARBA00023239"/>
    </source>
</evidence>
<dbReference type="AlphaFoldDB" id="A0A381VHM8"/>
<dbReference type="InterPro" id="IPR036428">
    <property type="entry name" value="PCD_sf"/>
</dbReference>
<reference evidence="5" key="1">
    <citation type="submission" date="2018-05" db="EMBL/GenBank/DDBJ databases">
        <authorList>
            <person name="Lanie J.A."/>
            <person name="Ng W.-L."/>
            <person name="Kazmierczak K.M."/>
            <person name="Andrzejewski T.M."/>
            <person name="Davidsen T.M."/>
            <person name="Wayne K.J."/>
            <person name="Tettelin H."/>
            <person name="Glass J.I."/>
            <person name="Rusch D."/>
            <person name="Podicherti R."/>
            <person name="Tsui H.-C.T."/>
            <person name="Winkler M.E."/>
        </authorList>
    </citation>
    <scope>NUCLEOTIDE SEQUENCE</scope>
</reference>
<evidence type="ECO:0000256" key="3">
    <source>
        <dbReference type="ARBA" id="ARBA00013252"/>
    </source>
</evidence>
<dbReference type="GO" id="GO:0006729">
    <property type="term" value="P:tetrahydrobiopterin biosynthetic process"/>
    <property type="evidence" value="ECO:0007669"/>
    <property type="project" value="InterPro"/>
</dbReference>
<dbReference type="Gene3D" id="3.30.1360.20">
    <property type="entry name" value="Transcriptional coactivator/pterin dehydratase"/>
    <property type="match status" value="1"/>
</dbReference>
<keyword evidence="4" id="KW-0456">Lyase</keyword>
<proteinExistence type="inferred from homology"/>